<protein>
    <recommendedName>
        <fullName evidence="5">Hsp90 chaperone protein kinase-targeting subunit</fullName>
    </recommendedName>
</protein>
<comment type="subcellular location">
    <subcellularLocation>
        <location evidence="1">Cytoplasm</location>
    </subcellularLocation>
</comment>
<dbReference type="Pfam" id="PF08564">
    <property type="entry name" value="CDC37_C"/>
    <property type="match status" value="1"/>
</dbReference>
<dbReference type="InterPro" id="IPR013874">
    <property type="entry name" value="Cdc37_Hsp90-bd"/>
</dbReference>
<evidence type="ECO:0000256" key="5">
    <source>
        <dbReference type="ARBA" id="ARBA00031396"/>
    </source>
</evidence>
<reference evidence="10" key="1">
    <citation type="submission" date="2021-01" db="EMBL/GenBank/DDBJ databases">
        <authorList>
            <person name="Corre E."/>
            <person name="Pelletier E."/>
            <person name="Niang G."/>
            <person name="Scheremetjew M."/>
            <person name="Finn R."/>
            <person name="Kale V."/>
            <person name="Holt S."/>
            <person name="Cochrane G."/>
            <person name="Meng A."/>
            <person name="Brown T."/>
            <person name="Cohen L."/>
        </authorList>
    </citation>
    <scope>NUCLEOTIDE SEQUENCE</scope>
    <source>
        <strain evidence="10">B650</strain>
    </source>
</reference>
<dbReference type="InterPro" id="IPR038189">
    <property type="entry name" value="Cdc37_Hsp90-bd_sf"/>
</dbReference>
<dbReference type="GO" id="GO:0031072">
    <property type="term" value="F:heat shock protein binding"/>
    <property type="evidence" value="ECO:0007669"/>
    <property type="project" value="TreeGrafter"/>
</dbReference>
<dbReference type="GO" id="GO:0005737">
    <property type="term" value="C:cytoplasm"/>
    <property type="evidence" value="ECO:0007669"/>
    <property type="project" value="UniProtKB-SubCell"/>
</dbReference>
<dbReference type="GO" id="GO:0050821">
    <property type="term" value="P:protein stabilization"/>
    <property type="evidence" value="ECO:0007669"/>
    <property type="project" value="TreeGrafter"/>
</dbReference>
<dbReference type="GO" id="GO:0051082">
    <property type="term" value="F:unfolded protein binding"/>
    <property type="evidence" value="ECO:0007669"/>
    <property type="project" value="TreeGrafter"/>
</dbReference>
<dbReference type="AlphaFoldDB" id="A0A7S2P5T5"/>
<evidence type="ECO:0000259" key="8">
    <source>
        <dbReference type="SMART" id="SM01070"/>
    </source>
</evidence>
<feature type="domain" description="Cdc37 Hsp90 binding" evidence="8">
    <location>
        <begin position="180"/>
        <end position="356"/>
    </location>
</feature>
<evidence type="ECO:0000256" key="1">
    <source>
        <dbReference type="ARBA" id="ARBA00004496"/>
    </source>
</evidence>
<sequence length="435" mass="49578">MSKPFDYSKWDNIEISDDEDDCHPNIEKESWFRMKHRSRVEREEREEKDKRQKHAQMKANNIRIQEIKRTLKDIESNEDDESDDELEDVAGLEAEVKELKKKNAECQAQLDYYEKHKKWNVDNLGQVVEDRTIVSKNVEAKFDASSGYALGDDDLPKIQQAKISTSDDKKTSSSSSTSSSKKASTVSVAAAPAERKTTEKATVSTVSEPVKPGPEKYPKADGAILAYPAFVEKYEALLEKWMTIKDFEKCKQFLLLHGDVLLQENASSYLLLASLEDEMNGEREKMLLTCRQSQILTNIAELAKSLRKHPGNVILPFFSRLEQKEFLVNFLEGVDVFVDRVTKRAVVKKKEIDEERAREREAAGEVDLHSLPKEERLGPGGLDPVEVFESLPQSMQEAFESRDTEKLKEALLAMSPEDAQLHMDRCVKCGLWNEG</sequence>
<evidence type="ECO:0000259" key="7">
    <source>
        <dbReference type="SMART" id="SM01069"/>
    </source>
</evidence>
<gene>
    <name evidence="10" type="ORF">LDAN0321_LOCUS9762</name>
</gene>
<dbReference type="Gene3D" id="1.20.58.610">
    <property type="entry name" value="Cdc37, Hsp90 binding domain"/>
    <property type="match status" value="1"/>
</dbReference>
<dbReference type="SMART" id="SM01070">
    <property type="entry name" value="CDC37_M"/>
    <property type="match status" value="1"/>
</dbReference>
<evidence type="ECO:0000256" key="3">
    <source>
        <dbReference type="ARBA" id="ARBA00022490"/>
    </source>
</evidence>
<dbReference type="SMART" id="SM01069">
    <property type="entry name" value="CDC37_C"/>
    <property type="match status" value="1"/>
</dbReference>
<evidence type="ECO:0000313" key="10">
    <source>
        <dbReference type="EMBL" id="CAD9579087.1"/>
    </source>
</evidence>
<dbReference type="Pfam" id="PF08565">
    <property type="entry name" value="CDC37_M"/>
    <property type="match status" value="1"/>
</dbReference>
<accession>A0A7S2P5T5</accession>
<dbReference type="InterPro" id="IPR013855">
    <property type="entry name" value="Cdc37_N_dom"/>
</dbReference>
<evidence type="ECO:0000256" key="6">
    <source>
        <dbReference type="SAM" id="MobiDB-lite"/>
    </source>
</evidence>
<feature type="domain" description="Cdc37 N-terminal" evidence="9">
    <location>
        <begin position="4"/>
        <end position="132"/>
    </location>
</feature>
<dbReference type="SMART" id="SM01071">
    <property type="entry name" value="CDC37_N"/>
    <property type="match status" value="1"/>
</dbReference>
<evidence type="ECO:0000259" key="9">
    <source>
        <dbReference type="SMART" id="SM01071"/>
    </source>
</evidence>
<evidence type="ECO:0000256" key="2">
    <source>
        <dbReference type="ARBA" id="ARBA00006222"/>
    </source>
</evidence>
<name>A0A7S2P5T5_9STRA</name>
<feature type="compositionally biased region" description="Low complexity" evidence="6">
    <location>
        <begin position="172"/>
        <end position="191"/>
    </location>
</feature>
<feature type="region of interest" description="Disordered" evidence="6">
    <location>
        <begin position="162"/>
        <end position="215"/>
    </location>
</feature>
<organism evidence="10">
    <name type="scientific">Leptocylindrus danicus</name>
    <dbReference type="NCBI Taxonomy" id="163516"/>
    <lineage>
        <taxon>Eukaryota</taxon>
        <taxon>Sar</taxon>
        <taxon>Stramenopiles</taxon>
        <taxon>Ochrophyta</taxon>
        <taxon>Bacillariophyta</taxon>
        <taxon>Coscinodiscophyceae</taxon>
        <taxon>Chaetocerotophycidae</taxon>
        <taxon>Leptocylindrales</taxon>
        <taxon>Leptocylindraceae</taxon>
        <taxon>Leptocylindrus</taxon>
    </lineage>
</organism>
<dbReference type="GO" id="GO:0051087">
    <property type="term" value="F:protein-folding chaperone binding"/>
    <property type="evidence" value="ECO:0007669"/>
    <property type="project" value="TreeGrafter"/>
</dbReference>
<dbReference type="GO" id="GO:0006457">
    <property type="term" value="P:protein folding"/>
    <property type="evidence" value="ECO:0007669"/>
    <property type="project" value="TreeGrafter"/>
</dbReference>
<feature type="domain" description="Cdc37 C-terminal" evidence="7">
    <location>
        <begin position="376"/>
        <end position="435"/>
    </location>
</feature>
<dbReference type="EMBL" id="HBGY01015056">
    <property type="protein sequence ID" value="CAD9579087.1"/>
    <property type="molecule type" value="Transcribed_RNA"/>
</dbReference>
<dbReference type="PANTHER" id="PTHR12800:SF4">
    <property type="entry name" value="HSP90 CO-CHAPERONE CDC37"/>
    <property type="match status" value="1"/>
</dbReference>
<keyword evidence="3" id="KW-0963">Cytoplasm</keyword>
<dbReference type="SUPFAM" id="SSF101391">
    <property type="entry name" value="Hsp90 co-chaperone CDC37"/>
    <property type="match status" value="1"/>
</dbReference>
<proteinExistence type="inferred from homology"/>
<dbReference type="InterPro" id="IPR004918">
    <property type="entry name" value="Cdc37"/>
</dbReference>
<dbReference type="Gene3D" id="6.10.140.250">
    <property type="match status" value="1"/>
</dbReference>
<evidence type="ECO:0000256" key="4">
    <source>
        <dbReference type="ARBA" id="ARBA00023186"/>
    </source>
</evidence>
<keyword evidence="4" id="KW-0143">Chaperone</keyword>
<dbReference type="InterPro" id="IPR013873">
    <property type="entry name" value="Cdc37_C"/>
</dbReference>
<dbReference type="Pfam" id="PF03234">
    <property type="entry name" value="CDC37_N"/>
    <property type="match status" value="1"/>
</dbReference>
<comment type="similarity">
    <text evidence="2">Belongs to the CDC37 family.</text>
</comment>
<dbReference type="PANTHER" id="PTHR12800">
    <property type="entry name" value="CDC37-RELATED"/>
    <property type="match status" value="1"/>
</dbReference>
<feature type="region of interest" description="Disordered" evidence="6">
    <location>
        <begin position="37"/>
        <end position="60"/>
    </location>
</feature>
<dbReference type="GO" id="GO:0019901">
    <property type="term" value="F:protein kinase binding"/>
    <property type="evidence" value="ECO:0007669"/>
    <property type="project" value="InterPro"/>
</dbReference>
<feature type="compositionally biased region" description="Basic and acidic residues" evidence="6">
    <location>
        <begin position="40"/>
        <end position="50"/>
    </location>
</feature>